<protein>
    <submittedName>
        <fullName evidence="5">ABC transporter ATP-binding protein</fullName>
    </submittedName>
</protein>
<dbReference type="EMBL" id="JAKNCJ010000004">
    <property type="protein sequence ID" value="MCL6423541.1"/>
    <property type="molecule type" value="Genomic_DNA"/>
</dbReference>
<evidence type="ECO:0000256" key="2">
    <source>
        <dbReference type="ARBA" id="ARBA00022741"/>
    </source>
</evidence>
<dbReference type="GO" id="GO:0005524">
    <property type="term" value="F:ATP binding"/>
    <property type="evidence" value="ECO:0007669"/>
    <property type="project" value="UniProtKB-KW"/>
</dbReference>
<dbReference type="InterPro" id="IPR003593">
    <property type="entry name" value="AAA+_ATPase"/>
</dbReference>
<dbReference type="RefSeq" id="WP_249737627.1">
    <property type="nucleotide sequence ID" value="NZ_JAKNCJ010000004.1"/>
</dbReference>
<dbReference type="CDD" id="cd03255">
    <property type="entry name" value="ABC_MJ0796_LolCDE_FtsE"/>
    <property type="match status" value="1"/>
</dbReference>
<accession>A0ABT0R0U5</accession>
<dbReference type="SUPFAM" id="SSF52540">
    <property type="entry name" value="P-loop containing nucleoside triphosphate hydrolases"/>
    <property type="match status" value="1"/>
</dbReference>
<dbReference type="PANTHER" id="PTHR24220">
    <property type="entry name" value="IMPORT ATP-BINDING PROTEIN"/>
    <property type="match status" value="1"/>
</dbReference>
<dbReference type="InterPro" id="IPR017911">
    <property type="entry name" value="MacB-like_ATP-bd"/>
</dbReference>
<dbReference type="Pfam" id="PF00005">
    <property type="entry name" value="ABC_tran"/>
    <property type="match status" value="1"/>
</dbReference>
<keyword evidence="1" id="KW-0813">Transport</keyword>
<keyword evidence="2" id="KW-0547">Nucleotide-binding</keyword>
<reference evidence="5" key="1">
    <citation type="submission" date="2022-02" db="EMBL/GenBank/DDBJ databases">
        <authorList>
            <person name="Lee M."/>
            <person name="Kim S.-J."/>
            <person name="Jung M.-Y."/>
        </authorList>
    </citation>
    <scope>NUCLEOTIDE SEQUENCE</scope>
    <source>
        <strain evidence="5">JHP9</strain>
    </source>
</reference>
<dbReference type="PROSITE" id="PS00211">
    <property type="entry name" value="ABC_TRANSPORTER_1"/>
    <property type="match status" value="1"/>
</dbReference>
<evidence type="ECO:0000313" key="5">
    <source>
        <dbReference type="EMBL" id="MCL6423541.1"/>
    </source>
</evidence>
<dbReference type="Proteomes" id="UP001203761">
    <property type="component" value="Unassembled WGS sequence"/>
</dbReference>
<dbReference type="InterPro" id="IPR017871">
    <property type="entry name" value="ABC_transporter-like_CS"/>
</dbReference>
<evidence type="ECO:0000313" key="6">
    <source>
        <dbReference type="Proteomes" id="UP001203761"/>
    </source>
</evidence>
<evidence type="ECO:0000259" key="4">
    <source>
        <dbReference type="PROSITE" id="PS50893"/>
    </source>
</evidence>
<feature type="domain" description="ABC transporter" evidence="4">
    <location>
        <begin position="6"/>
        <end position="237"/>
    </location>
</feature>
<evidence type="ECO:0000256" key="1">
    <source>
        <dbReference type="ARBA" id="ARBA00022448"/>
    </source>
</evidence>
<proteinExistence type="predicted"/>
<dbReference type="Gene3D" id="3.40.50.300">
    <property type="entry name" value="P-loop containing nucleotide triphosphate hydrolases"/>
    <property type="match status" value="1"/>
</dbReference>
<comment type="caution">
    <text evidence="5">The sequence shown here is derived from an EMBL/GenBank/DDBJ whole genome shotgun (WGS) entry which is preliminary data.</text>
</comment>
<dbReference type="InterPro" id="IPR003439">
    <property type="entry name" value="ABC_transporter-like_ATP-bd"/>
</dbReference>
<dbReference type="SMART" id="SM00382">
    <property type="entry name" value="AAA"/>
    <property type="match status" value="1"/>
</dbReference>
<gene>
    <name evidence="5" type="ORF">Bequi_09110</name>
</gene>
<sequence>MSAALLELRQVTRTHGEGARQVIALDSVDLEVRPGEFLAVMGASGSGKSTLLHLAGGLALPTRGDVLVEGRSLPALSVADRAAMRRRTVGYVFQDFNLLPSLTAAENVAFPRELDGASVRDARAEAMEALASVGIADLADRRPHEMSGGQAQRVAIARAVVGPRRLLLADEATGALDSRTGQDVVALLRERADAGVAVVLVTHEPRFAAWADRTVHLRDGRLVGVSAPGSVEALLPAVGGGR</sequence>
<dbReference type="InterPro" id="IPR027417">
    <property type="entry name" value="P-loop_NTPase"/>
</dbReference>
<dbReference type="PROSITE" id="PS50893">
    <property type="entry name" value="ABC_TRANSPORTER_2"/>
    <property type="match status" value="1"/>
</dbReference>
<keyword evidence="3 5" id="KW-0067">ATP-binding</keyword>
<name>A0ABT0R0U5_9MICO</name>
<evidence type="ECO:0000256" key="3">
    <source>
        <dbReference type="ARBA" id="ARBA00022840"/>
    </source>
</evidence>
<organism evidence="5 6">
    <name type="scientific">Brachybacterium equifaecis</name>
    <dbReference type="NCBI Taxonomy" id="2910770"/>
    <lineage>
        <taxon>Bacteria</taxon>
        <taxon>Bacillati</taxon>
        <taxon>Actinomycetota</taxon>
        <taxon>Actinomycetes</taxon>
        <taxon>Micrococcales</taxon>
        <taxon>Dermabacteraceae</taxon>
        <taxon>Brachybacterium</taxon>
    </lineage>
</organism>
<keyword evidence="6" id="KW-1185">Reference proteome</keyword>
<dbReference type="InterPro" id="IPR015854">
    <property type="entry name" value="ABC_transpr_LolD-like"/>
</dbReference>
<dbReference type="PANTHER" id="PTHR24220:SF685">
    <property type="entry name" value="ABC TRANSPORTER RELATED"/>
    <property type="match status" value="1"/>
</dbReference>